<accession>X1QES6</accession>
<organism evidence="1">
    <name type="scientific">marine sediment metagenome</name>
    <dbReference type="NCBI Taxonomy" id="412755"/>
    <lineage>
        <taxon>unclassified sequences</taxon>
        <taxon>metagenomes</taxon>
        <taxon>ecological metagenomes</taxon>
    </lineage>
</organism>
<evidence type="ECO:0000313" key="1">
    <source>
        <dbReference type="EMBL" id="GAI53336.1"/>
    </source>
</evidence>
<protein>
    <submittedName>
        <fullName evidence="1">Uncharacterized protein</fullName>
    </submittedName>
</protein>
<gene>
    <name evidence="1" type="ORF">S06H3_64444</name>
</gene>
<feature type="non-terminal residue" evidence="1">
    <location>
        <position position="1"/>
    </location>
</feature>
<sequence>KKSCRNIKKIKNSRYLSETFSNLKFKDNSLLNFYRKDLSI</sequence>
<dbReference type="AlphaFoldDB" id="X1QES6"/>
<name>X1QES6_9ZZZZ</name>
<dbReference type="EMBL" id="BARV01043048">
    <property type="protein sequence ID" value="GAI53336.1"/>
    <property type="molecule type" value="Genomic_DNA"/>
</dbReference>
<comment type="caution">
    <text evidence="1">The sequence shown here is derived from an EMBL/GenBank/DDBJ whole genome shotgun (WGS) entry which is preliminary data.</text>
</comment>
<reference evidence="1" key="1">
    <citation type="journal article" date="2014" name="Front. Microbiol.">
        <title>High frequency of phylogenetically diverse reductive dehalogenase-homologous genes in deep subseafloor sedimentary metagenomes.</title>
        <authorList>
            <person name="Kawai M."/>
            <person name="Futagami T."/>
            <person name="Toyoda A."/>
            <person name="Takaki Y."/>
            <person name="Nishi S."/>
            <person name="Hori S."/>
            <person name="Arai W."/>
            <person name="Tsubouchi T."/>
            <person name="Morono Y."/>
            <person name="Uchiyama I."/>
            <person name="Ito T."/>
            <person name="Fujiyama A."/>
            <person name="Inagaki F."/>
            <person name="Takami H."/>
        </authorList>
    </citation>
    <scope>NUCLEOTIDE SEQUENCE</scope>
    <source>
        <strain evidence="1">Expedition CK06-06</strain>
    </source>
</reference>
<proteinExistence type="predicted"/>